<gene>
    <name evidence="1" type="ORF">ILYODFUR_030684</name>
</gene>
<reference evidence="1 2" key="1">
    <citation type="submission" date="2021-06" db="EMBL/GenBank/DDBJ databases">
        <authorList>
            <person name="Palmer J.M."/>
        </authorList>
    </citation>
    <scope>NUCLEOTIDE SEQUENCE [LARGE SCALE GENOMIC DNA]</scope>
    <source>
        <strain evidence="2">if_2019</strain>
        <tissue evidence="1">Muscle</tissue>
    </source>
</reference>
<comment type="caution">
    <text evidence="1">The sequence shown here is derived from an EMBL/GenBank/DDBJ whole genome shotgun (WGS) entry which is preliminary data.</text>
</comment>
<proteinExistence type="predicted"/>
<evidence type="ECO:0000313" key="2">
    <source>
        <dbReference type="Proteomes" id="UP001482620"/>
    </source>
</evidence>
<name>A0ABV0TCE1_9TELE</name>
<protein>
    <submittedName>
        <fullName evidence="1">Uncharacterized protein</fullName>
    </submittedName>
</protein>
<dbReference type="Proteomes" id="UP001482620">
    <property type="component" value="Unassembled WGS sequence"/>
</dbReference>
<dbReference type="EMBL" id="JAHRIQ010027778">
    <property type="protein sequence ID" value="MEQ2230565.1"/>
    <property type="molecule type" value="Genomic_DNA"/>
</dbReference>
<keyword evidence="2" id="KW-1185">Reference proteome</keyword>
<accession>A0ABV0TCE1</accession>
<evidence type="ECO:0000313" key="1">
    <source>
        <dbReference type="EMBL" id="MEQ2230565.1"/>
    </source>
</evidence>
<sequence>MIRRLHGLQETSQQGLFQRKGWGWGGCILISILLIGQHSPPSARAEELFGSPVQSNLMCRDVPNQEDQSQKFQPFRSNTINNLQSHGFSSCLSQETLSLACVRNRYEKQESQELFKNRVFHFNPKKF</sequence>
<organism evidence="1 2">
    <name type="scientific">Ilyodon furcidens</name>
    <name type="common">goldbreast splitfin</name>
    <dbReference type="NCBI Taxonomy" id="33524"/>
    <lineage>
        <taxon>Eukaryota</taxon>
        <taxon>Metazoa</taxon>
        <taxon>Chordata</taxon>
        <taxon>Craniata</taxon>
        <taxon>Vertebrata</taxon>
        <taxon>Euteleostomi</taxon>
        <taxon>Actinopterygii</taxon>
        <taxon>Neopterygii</taxon>
        <taxon>Teleostei</taxon>
        <taxon>Neoteleostei</taxon>
        <taxon>Acanthomorphata</taxon>
        <taxon>Ovalentaria</taxon>
        <taxon>Atherinomorphae</taxon>
        <taxon>Cyprinodontiformes</taxon>
        <taxon>Goodeidae</taxon>
        <taxon>Ilyodon</taxon>
    </lineage>
</organism>